<evidence type="ECO:0000256" key="5">
    <source>
        <dbReference type="ARBA" id="ARBA00022748"/>
    </source>
</evidence>
<feature type="chain" id="PRO_5044048223" description="Cytochrome c-type biogenesis protein" evidence="7">
    <location>
        <begin position="31"/>
        <end position="178"/>
    </location>
</feature>
<feature type="transmembrane region" description="Helical" evidence="7">
    <location>
        <begin position="119"/>
        <end position="140"/>
    </location>
</feature>
<evidence type="ECO:0000256" key="2">
    <source>
        <dbReference type="ARBA" id="ARBA00022617"/>
    </source>
</evidence>
<keyword evidence="6 7" id="KW-0408">Iron</keyword>
<evidence type="ECO:0000313" key="9">
    <source>
        <dbReference type="EMBL" id="WLD56964.1"/>
    </source>
</evidence>
<dbReference type="GO" id="GO:0005886">
    <property type="term" value="C:plasma membrane"/>
    <property type="evidence" value="ECO:0007669"/>
    <property type="project" value="TreeGrafter"/>
</dbReference>
<dbReference type="Pfam" id="PF03918">
    <property type="entry name" value="CcmH"/>
    <property type="match status" value="1"/>
</dbReference>
<comment type="similarity">
    <text evidence="1 7">Belongs to the CcmH/CycL/Ccl2/NrfF family.</text>
</comment>
<evidence type="ECO:0000259" key="8">
    <source>
        <dbReference type="Pfam" id="PF03918"/>
    </source>
</evidence>
<evidence type="ECO:0000256" key="6">
    <source>
        <dbReference type="ARBA" id="ARBA00023004"/>
    </source>
</evidence>
<evidence type="ECO:0000256" key="3">
    <source>
        <dbReference type="ARBA" id="ARBA00022723"/>
    </source>
</evidence>
<keyword evidence="7" id="KW-0472">Membrane</keyword>
<proteinExistence type="inferred from homology"/>
<dbReference type="InterPro" id="IPR038297">
    <property type="entry name" value="CcmH/CycL/NrfF/Ccl2_sf"/>
</dbReference>
<dbReference type="CDD" id="cd16378">
    <property type="entry name" value="CcmH_N"/>
    <property type="match status" value="1"/>
</dbReference>
<keyword evidence="7" id="KW-1133">Transmembrane helix</keyword>
<evidence type="ECO:0000256" key="1">
    <source>
        <dbReference type="ARBA" id="ARBA00010342"/>
    </source>
</evidence>
<dbReference type="PANTHER" id="PTHR47870:SF1">
    <property type="entry name" value="CYTOCHROME C-TYPE BIOGENESIS PROTEIN CCMH"/>
    <property type="match status" value="1"/>
</dbReference>
<evidence type="ECO:0000256" key="4">
    <source>
        <dbReference type="ARBA" id="ARBA00022729"/>
    </source>
</evidence>
<keyword evidence="3 7" id="KW-0479">Metal-binding</keyword>
<comment type="function">
    <text evidence="7">Possible subunit of a heme lyase.</text>
</comment>
<dbReference type="GO" id="GO:0017004">
    <property type="term" value="P:cytochrome complex assembly"/>
    <property type="evidence" value="ECO:0007669"/>
    <property type="project" value="UniProtKB-KW"/>
</dbReference>
<dbReference type="AlphaFoldDB" id="A0AB38YC62"/>
<gene>
    <name evidence="9" type="ORF">NFC81_09495</name>
</gene>
<dbReference type="Gene3D" id="1.10.8.640">
    <property type="entry name" value="Cytochrome C biogenesis protein"/>
    <property type="match status" value="1"/>
</dbReference>
<protein>
    <recommendedName>
        <fullName evidence="7">Cytochrome c-type biogenesis protein</fullName>
    </recommendedName>
</protein>
<feature type="signal peptide" evidence="7">
    <location>
        <begin position="1"/>
        <end position="30"/>
    </location>
</feature>
<reference evidence="9" key="1">
    <citation type="submission" date="2022-07" db="EMBL/GenBank/DDBJ databases">
        <title>Complete genome sequence of Salinispirillum sp. LH10-3-1 capable of multiple carbohydrate inversion isolated from a soda lake.</title>
        <authorList>
            <person name="Liu J."/>
            <person name="Zhai Y."/>
            <person name="Zhang H."/>
            <person name="Yang H."/>
            <person name="Qu J."/>
            <person name="Li J."/>
        </authorList>
    </citation>
    <scope>NUCLEOTIDE SEQUENCE</scope>
    <source>
        <strain evidence="9">LH 10-3-1</strain>
    </source>
</reference>
<keyword evidence="7" id="KW-0812">Transmembrane</keyword>
<keyword evidence="5" id="KW-0201">Cytochrome c-type biogenesis</keyword>
<dbReference type="GO" id="GO:0046872">
    <property type="term" value="F:metal ion binding"/>
    <property type="evidence" value="ECO:0007669"/>
    <property type="project" value="UniProtKB-KW"/>
</dbReference>
<dbReference type="PANTHER" id="PTHR47870">
    <property type="entry name" value="CYTOCHROME C-TYPE BIOGENESIS PROTEIN CCMH"/>
    <property type="match status" value="1"/>
</dbReference>
<sequence>MMMSPRFATVLRLLMFVVATLVTAPLLAEAATERATAPSIRDFSDPSYEGRFHTLTHELRCPRCQNQSIADSDAPIALDMRERTAQLLEAGYSDQEIVDFMIDRWGDFVTYRPRFGTHMIWIIALIMVTVLGLFGAFWGLRRAHAVADEQTTPTHHSELTAEEQARLAELRRQVGKDL</sequence>
<dbReference type="RefSeq" id="WP_304994250.1">
    <property type="nucleotide sequence ID" value="NZ_CP101717.1"/>
</dbReference>
<dbReference type="InterPro" id="IPR051263">
    <property type="entry name" value="C-type_cytochrome_biogenesis"/>
</dbReference>
<dbReference type="InterPro" id="IPR005616">
    <property type="entry name" value="CcmH/CycL/Ccl2/NrfF_N"/>
</dbReference>
<name>A0AB38YC62_9GAMM</name>
<feature type="domain" description="CcmH/CycL/Ccl2/NrfF N-terminal" evidence="8">
    <location>
        <begin position="32"/>
        <end position="170"/>
    </location>
</feature>
<keyword evidence="2 7" id="KW-0349">Heme</keyword>
<organism evidence="9">
    <name type="scientific">Salinispirillum sp. LH 10-3-1</name>
    <dbReference type="NCBI Taxonomy" id="2952525"/>
    <lineage>
        <taxon>Bacteria</taxon>
        <taxon>Pseudomonadati</taxon>
        <taxon>Pseudomonadota</taxon>
        <taxon>Gammaproteobacteria</taxon>
        <taxon>Oceanospirillales</taxon>
        <taxon>Saccharospirillaceae</taxon>
        <taxon>Salinispirillum</taxon>
    </lineage>
</organism>
<accession>A0AB38YC62</accession>
<dbReference type="EMBL" id="CP101717">
    <property type="protein sequence ID" value="WLD56964.1"/>
    <property type="molecule type" value="Genomic_DNA"/>
</dbReference>
<keyword evidence="4 7" id="KW-0732">Signal</keyword>
<dbReference type="FunFam" id="1.10.8.640:FF:000001">
    <property type="entry name" value="Cytochrome c-type biogenesis protein"/>
    <property type="match status" value="1"/>
</dbReference>
<evidence type="ECO:0000256" key="7">
    <source>
        <dbReference type="RuleBase" id="RU364112"/>
    </source>
</evidence>